<organism evidence="1 2">
    <name type="scientific">Caballeronia glathei</name>
    <dbReference type="NCBI Taxonomy" id="60547"/>
    <lineage>
        <taxon>Bacteria</taxon>
        <taxon>Pseudomonadati</taxon>
        <taxon>Pseudomonadota</taxon>
        <taxon>Betaproteobacteria</taxon>
        <taxon>Burkholderiales</taxon>
        <taxon>Burkholderiaceae</taxon>
        <taxon>Caballeronia</taxon>
    </lineage>
</organism>
<gene>
    <name evidence="1" type="ORF">BG61_19910</name>
</gene>
<dbReference type="Proteomes" id="UP000027466">
    <property type="component" value="Unassembled WGS sequence"/>
</dbReference>
<proteinExistence type="predicted"/>
<name>A0A069PU70_9BURK</name>
<dbReference type="RefSeq" id="WP_051672258.1">
    <property type="nucleotide sequence ID" value="NZ_CADFFX010000002.1"/>
</dbReference>
<accession>A0A069PU70</accession>
<dbReference type="CDD" id="cd14744">
    <property type="entry name" value="PAAR_CT_2"/>
    <property type="match status" value="1"/>
</dbReference>
<dbReference type="STRING" id="60547.GCA_000751215_04453"/>
<sequence length="189" mass="20123">MRKVAVRHGDPTTTRGFVLACSSTIFDNGQQVALSGDEATCGECKGTYKILGTGEGMTEKNRSVVVDGDRVLCPCGKNHVIVGVNSGIFLEVNVGARPPSTLVSGQAASSSEKAHWISFTLSERGSCEGLSCVAHFADGSSERGVVDSRNRVRFARSRNSVCRHVEFVLNKEVTSRAAVSDALLAALRY</sequence>
<protein>
    <recommendedName>
        <fullName evidence="3">PAAR domain-containing protein</fullName>
    </recommendedName>
</protein>
<dbReference type="InterPro" id="IPR008727">
    <property type="entry name" value="PAAR_motif"/>
</dbReference>
<dbReference type="Pfam" id="PF05488">
    <property type="entry name" value="PAAR_motif"/>
    <property type="match status" value="1"/>
</dbReference>
<dbReference type="AlphaFoldDB" id="A0A069PU70"/>
<reference evidence="1 2" key="1">
    <citation type="submission" date="2014-03" db="EMBL/GenBank/DDBJ databases">
        <title>Draft Genome Sequences of Four Burkholderia Strains.</title>
        <authorList>
            <person name="Liu X.Y."/>
            <person name="Li C.X."/>
            <person name="Xu J.H."/>
        </authorList>
    </citation>
    <scope>NUCLEOTIDE SEQUENCE [LARGE SCALE GENOMIC DNA]</scope>
    <source>
        <strain evidence="1 2">DSM 50014</strain>
    </source>
</reference>
<evidence type="ECO:0000313" key="1">
    <source>
        <dbReference type="EMBL" id="KDR44323.1"/>
    </source>
</evidence>
<comment type="caution">
    <text evidence="1">The sequence shown here is derived from an EMBL/GenBank/DDBJ whole genome shotgun (WGS) entry which is preliminary data.</text>
</comment>
<dbReference type="EMBL" id="JFHC01000003">
    <property type="protein sequence ID" value="KDR44323.1"/>
    <property type="molecule type" value="Genomic_DNA"/>
</dbReference>
<keyword evidence="2" id="KW-1185">Reference proteome</keyword>
<evidence type="ECO:0000313" key="2">
    <source>
        <dbReference type="Proteomes" id="UP000027466"/>
    </source>
</evidence>
<evidence type="ECO:0008006" key="3">
    <source>
        <dbReference type="Google" id="ProtNLM"/>
    </source>
</evidence>